<proteinExistence type="predicted"/>
<dbReference type="Proteomes" id="UP000004754">
    <property type="component" value="Unassembled WGS sequence"/>
</dbReference>
<protein>
    <submittedName>
        <fullName evidence="2">Uncharacterized protein</fullName>
    </submittedName>
</protein>
<evidence type="ECO:0000313" key="2">
    <source>
        <dbReference type="EMBL" id="EFV02357.1"/>
    </source>
</evidence>
<keyword evidence="1" id="KW-1133">Transmembrane helix</keyword>
<organism evidence="2 3">
    <name type="scientific">Pseudoramibacter alactolyticus ATCC 23263</name>
    <dbReference type="NCBI Taxonomy" id="887929"/>
    <lineage>
        <taxon>Bacteria</taxon>
        <taxon>Bacillati</taxon>
        <taxon>Bacillota</taxon>
        <taxon>Clostridia</taxon>
        <taxon>Eubacteriales</taxon>
        <taxon>Eubacteriaceae</taxon>
        <taxon>Pseudoramibacter</taxon>
    </lineage>
</organism>
<feature type="transmembrane region" description="Helical" evidence="1">
    <location>
        <begin position="12"/>
        <end position="32"/>
    </location>
</feature>
<accession>E6MF07</accession>
<comment type="caution">
    <text evidence="2">The sequence shown here is derived from an EMBL/GenBank/DDBJ whole genome shotgun (WGS) entry which is preliminary data.</text>
</comment>
<evidence type="ECO:0000256" key="1">
    <source>
        <dbReference type="SAM" id="Phobius"/>
    </source>
</evidence>
<keyword evidence="1" id="KW-0472">Membrane</keyword>
<dbReference type="STRING" id="887929.HMP0721_0590"/>
<name>E6MF07_9FIRM</name>
<dbReference type="EMBL" id="AEQN01000010">
    <property type="protein sequence ID" value="EFV02357.1"/>
    <property type="molecule type" value="Genomic_DNA"/>
</dbReference>
<keyword evidence="1" id="KW-0812">Transmembrane</keyword>
<dbReference type="AlphaFoldDB" id="E6MF07"/>
<sequence>MYAENHALDARMAFYIMKLYLMIWISHTWFVIRFSRYPVLILTELSVD</sequence>
<gene>
    <name evidence="2" type="ORF">HMP0721_0590</name>
</gene>
<dbReference type="HOGENOM" id="CLU_3156766_0_0_9"/>
<keyword evidence="3" id="KW-1185">Reference proteome</keyword>
<reference evidence="2 3" key="1">
    <citation type="submission" date="2010-12" db="EMBL/GenBank/DDBJ databases">
        <authorList>
            <person name="Muzny D."/>
            <person name="Qin X."/>
            <person name="Deng J."/>
            <person name="Jiang H."/>
            <person name="Liu Y."/>
            <person name="Qu J."/>
            <person name="Song X.-Z."/>
            <person name="Zhang L."/>
            <person name="Thornton R."/>
            <person name="Coyle M."/>
            <person name="Francisco L."/>
            <person name="Jackson L."/>
            <person name="Javaid M."/>
            <person name="Korchina V."/>
            <person name="Kovar C."/>
            <person name="Mata R."/>
            <person name="Mathew T."/>
            <person name="Ngo R."/>
            <person name="Nguyen L."/>
            <person name="Nguyen N."/>
            <person name="Okwuonu G."/>
            <person name="Ongeri F."/>
            <person name="Pham C."/>
            <person name="Simmons D."/>
            <person name="Wilczek-Boney K."/>
            <person name="Hale W."/>
            <person name="Jakkamsetti A."/>
            <person name="Pham P."/>
            <person name="Ruth R."/>
            <person name="San Lucas F."/>
            <person name="Warren J."/>
            <person name="Zhang J."/>
            <person name="Zhao Z."/>
            <person name="Zhou C."/>
            <person name="Zhu D."/>
            <person name="Lee S."/>
            <person name="Bess C."/>
            <person name="Blankenburg K."/>
            <person name="Forbes L."/>
            <person name="Fu Q."/>
            <person name="Gubbala S."/>
            <person name="Hirani K."/>
            <person name="Jayaseelan J.C."/>
            <person name="Lara F."/>
            <person name="Munidasa M."/>
            <person name="Palculict T."/>
            <person name="Patil S."/>
            <person name="Pu L.-L."/>
            <person name="Saada N."/>
            <person name="Tang L."/>
            <person name="Weissenberger G."/>
            <person name="Zhu Y."/>
            <person name="Hemphill L."/>
            <person name="Shang Y."/>
            <person name="Youmans B."/>
            <person name="Ayvaz T."/>
            <person name="Ross M."/>
            <person name="Santibanez J."/>
            <person name="Aqrawi P."/>
            <person name="Gross S."/>
            <person name="Joshi V."/>
            <person name="Fowler G."/>
            <person name="Nazareth L."/>
            <person name="Reid J."/>
            <person name="Worley K."/>
            <person name="Petrosino J."/>
            <person name="Highlander S."/>
            <person name="Gibbs R."/>
        </authorList>
    </citation>
    <scope>NUCLEOTIDE SEQUENCE [LARGE SCALE GENOMIC DNA]</scope>
    <source>
        <strain evidence="2 3">ATCC 23263</strain>
    </source>
</reference>
<evidence type="ECO:0000313" key="3">
    <source>
        <dbReference type="Proteomes" id="UP000004754"/>
    </source>
</evidence>